<accession>A0A2M7UKJ8</accession>
<dbReference type="PANTHER" id="PTHR35810">
    <property type="entry name" value="CYTOPLASMIC PROTEIN-RELATED"/>
    <property type="match status" value="1"/>
</dbReference>
<sequence>MKKRKENKQIVIYQAPSGAIELRGDFNKETIWATQAQIASVFQIERSVITKHIRNIFKDREISEKSNVQKMHIPNSDKPVAFYSLDIILAVGYRANSKRAIEFRQWATKTLRKHITKGYAINRKRIAHNYDAFMKAVADIQTLLPEHIALDPKTVLELIKEFASTWVSLDAYDKEALKVVGTTKKAVKLAGEELARVIENLRAELIKKGEATELFAQERKAK</sequence>
<dbReference type="AlphaFoldDB" id="A0A2M7UKJ8"/>
<dbReference type="Proteomes" id="UP000229805">
    <property type="component" value="Unassembled WGS sequence"/>
</dbReference>
<protein>
    <submittedName>
        <fullName evidence="1">Death-on-curing protein</fullName>
    </submittedName>
</protein>
<dbReference type="PANTHER" id="PTHR35810:SF1">
    <property type="entry name" value="CYTOPLASMIC PROTEIN"/>
    <property type="match status" value="1"/>
</dbReference>
<evidence type="ECO:0000313" key="1">
    <source>
        <dbReference type="EMBL" id="PIZ71767.1"/>
    </source>
</evidence>
<comment type="caution">
    <text evidence="1">The sequence shown here is derived from an EMBL/GenBank/DDBJ whole genome shotgun (WGS) entry which is preliminary data.</text>
</comment>
<name>A0A2M7UKJ8_9BACT</name>
<evidence type="ECO:0000313" key="2">
    <source>
        <dbReference type="Proteomes" id="UP000229805"/>
    </source>
</evidence>
<dbReference type="Pfam" id="PF13310">
    <property type="entry name" value="Virulence_RhuM"/>
    <property type="match status" value="1"/>
</dbReference>
<dbReference type="InterPro" id="IPR011204">
    <property type="entry name" value="Virulence_RhuM-like"/>
</dbReference>
<reference evidence="2" key="1">
    <citation type="submission" date="2017-09" db="EMBL/GenBank/DDBJ databases">
        <title>Depth-based differentiation of microbial function through sediment-hosted aquifers and enrichment of novel symbionts in the deep terrestrial subsurface.</title>
        <authorList>
            <person name="Probst A.J."/>
            <person name="Ladd B."/>
            <person name="Jarett J.K."/>
            <person name="Geller-Mcgrath D.E."/>
            <person name="Sieber C.M.K."/>
            <person name="Emerson J.B."/>
            <person name="Anantharaman K."/>
            <person name="Thomas B.C."/>
            <person name="Malmstrom R."/>
            <person name="Stieglmeier M."/>
            <person name="Klingl A."/>
            <person name="Woyke T."/>
            <person name="Ryan C.M."/>
            <person name="Banfield J.F."/>
        </authorList>
    </citation>
    <scope>NUCLEOTIDE SEQUENCE [LARGE SCALE GENOMIC DNA]</scope>
</reference>
<proteinExistence type="predicted"/>
<gene>
    <name evidence="1" type="ORF">COY11_00855</name>
</gene>
<organism evidence="1 2">
    <name type="scientific">Candidatus Portnoybacteria bacterium CG_4_10_14_0_2_um_filter_44_20</name>
    <dbReference type="NCBI Taxonomy" id="1974799"/>
    <lineage>
        <taxon>Bacteria</taxon>
        <taxon>Candidatus Portnoyibacteriota</taxon>
    </lineage>
</organism>
<dbReference type="EMBL" id="PFOG01000039">
    <property type="protein sequence ID" value="PIZ71767.1"/>
    <property type="molecule type" value="Genomic_DNA"/>
</dbReference>
<feature type="non-terminal residue" evidence="1">
    <location>
        <position position="222"/>
    </location>
</feature>